<proteinExistence type="predicted"/>
<sequence>MAALNNEFLYSTGCPLTTFHPFPKLPANLRALISNLAAPAPRTRFVELYGYSAPTYTPKIRYIPRLPPLFHTSRETRNFSITHEGGTLVHFFATEKEDKKFYVNFSQDIIFLSSRFTPSGKSTETSRLRKLSSLLKPSFLSRVCKIVVTYSSLDDYAAVGKVLLDYVGLETLYVAMCDWWSERSVKMRLRRGRPIVGYVMWKIEAEMRIAEGEETEDEEESREEIEERMEIRRKRRVLECELRLDEPENRV</sequence>
<evidence type="ECO:0000313" key="2">
    <source>
        <dbReference type="Proteomes" id="UP000799754"/>
    </source>
</evidence>
<name>A0ACB6S0T1_9PLEO</name>
<gene>
    <name evidence="1" type="ORF">BU25DRAFT_421917</name>
</gene>
<accession>A0ACB6S0T1</accession>
<evidence type="ECO:0000313" key="1">
    <source>
        <dbReference type="EMBL" id="KAF2626999.1"/>
    </source>
</evidence>
<organism evidence="1 2">
    <name type="scientific">Macroventuria anomochaeta</name>
    <dbReference type="NCBI Taxonomy" id="301207"/>
    <lineage>
        <taxon>Eukaryota</taxon>
        <taxon>Fungi</taxon>
        <taxon>Dikarya</taxon>
        <taxon>Ascomycota</taxon>
        <taxon>Pezizomycotina</taxon>
        <taxon>Dothideomycetes</taxon>
        <taxon>Pleosporomycetidae</taxon>
        <taxon>Pleosporales</taxon>
        <taxon>Pleosporineae</taxon>
        <taxon>Didymellaceae</taxon>
        <taxon>Macroventuria</taxon>
    </lineage>
</organism>
<reference evidence="1" key="1">
    <citation type="journal article" date="2020" name="Stud. Mycol.">
        <title>101 Dothideomycetes genomes: a test case for predicting lifestyles and emergence of pathogens.</title>
        <authorList>
            <person name="Haridas S."/>
            <person name="Albert R."/>
            <person name="Binder M."/>
            <person name="Bloem J."/>
            <person name="Labutti K."/>
            <person name="Salamov A."/>
            <person name="Andreopoulos B."/>
            <person name="Baker S."/>
            <person name="Barry K."/>
            <person name="Bills G."/>
            <person name="Bluhm B."/>
            <person name="Cannon C."/>
            <person name="Castanera R."/>
            <person name="Culley D."/>
            <person name="Daum C."/>
            <person name="Ezra D."/>
            <person name="Gonzalez J."/>
            <person name="Henrissat B."/>
            <person name="Kuo A."/>
            <person name="Liang C."/>
            <person name="Lipzen A."/>
            <person name="Lutzoni F."/>
            <person name="Magnuson J."/>
            <person name="Mondo S."/>
            <person name="Nolan M."/>
            <person name="Ohm R."/>
            <person name="Pangilinan J."/>
            <person name="Park H.-J."/>
            <person name="Ramirez L."/>
            <person name="Alfaro M."/>
            <person name="Sun H."/>
            <person name="Tritt A."/>
            <person name="Yoshinaga Y."/>
            <person name="Zwiers L.-H."/>
            <person name="Turgeon B."/>
            <person name="Goodwin S."/>
            <person name="Spatafora J."/>
            <person name="Crous P."/>
            <person name="Grigoriev I."/>
        </authorList>
    </citation>
    <scope>NUCLEOTIDE SEQUENCE</scope>
    <source>
        <strain evidence="1">CBS 525.71</strain>
    </source>
</reference>
<dbReference type="Proteomes" id="UP000799754">
    <property type="component" value="Unassembled WGS sequence"/>
</dbReference>
<comment type="caution">
    <text evidence="1">The sequence shown here is derived from an EMBL/GenBank/DDBJ whole genome shotgun (WGS) entry which is preliminary data.</text>
</comment>
<protein>
    <submittedName>
        <fullName evidence="1">Uncharacterized protein</fullName>
    </submittedName>
</protein>
<keyword evidence="2" id="KW-1185">Reference proteome</keyword>
<dbReference type="EMBL" id="MU006718">
    <property type="protein sequence ID" value="KAF2626999.1"/>
    <property type="molecule type" value="Genomic_DNA"/>
</dbReference>